<reference evidence="3" key="1">
    <citation type="submission" date="2023-08" db="EMBL/GenBank/DDBJ databases">
        <authorList>
            <person name="Audoor S."/>
            <person name="Bilcke G."/>
        </authorList>
    </citation>
    <scope>NUCLEOTIDE SEQUENCE</scope>
</reference>
<comment type="caution">
    <text evidence="3">The sequence shown here is derived from an EMBL/GenBank/DDBJ whole genome shotgun (WGS) entry which is preliminary data.</text>
</comment>
<accession>A0AAD2CKG9</accession>
<dbReference type="PROSITE" id="PS50176">
    <property type="entry name" value="ARM_REPEAT"/>
    <property type="match status" value="1"/>
</dbReference>
<protein>
    <submittedName>
        <fullName evidence="3">Uncharacterized protein</fullName>
    </submittedName>
</protein>
<evidence type="ECO:0000256" key="2">
    <source>
        <dbReference type="PROSITE-ProRule" id="PRU00259"/>
    </source>
</evidence>
<evidence type="ECO:0000313" key="3">
    <source>
        <dbReference type="EMBL" id="CAJ1898727.1"/>
    </source>
</evidence>
<dbReference type="Proteomes" id="UP001295423">
    <property type="component" value="Unassembled WGS sequence"/>
</dbReference>
<keyword evidence="4" id="KW-1185">Reference proteome</keyword>
<dbReference type="InterPro" id="IPR000225">
    <property type="entry name" value="Armadillo"/>
</dbReference>
<proteinExistence type="predicted"/>
<dbReference type="PANTHER" id="PTHR22895:SF0">
    <property type="entry name" value="ARMADILLO REPEAT-CONTAINING PROTEIN 6"/>
    <property type="match status" value="1"/>
</dbReference>
<organism evidence="3 4">
    <name type="scientific">Cylindrotheca closterium</name>
    <dbReference type="NCBI Taxonomy" id="2856"/>
    <lineage>
        <taxon>Eukaryota</taxon>
        <taxon>Sar</taxon>
        <taxon>Stramenopiles</taxon>
        <taxon>Ochrophyta</taxon>
        <taxon>Bacillariophyta</taxon>
        <taxon>Bacillariophyceae</taxon>
        <taxon>Bacillariophycidae</taxon>
        <taxon>Bacillariales</taxon>
        <taxon>Bacillariaceae</taxon>
        <taxon>Cylindrotheca</taxon>
    </lineage>
</organism>
<evidence type="ECO:0000313" key="4">
    <source>
        <dbReference type="Proteomes" id="UP001295423"/>
    </source>
</evidence>
<dbReference type="InterPro" id="IPR016024">
    <property type="entry name" value="ARM-type_fold"/>
</dbReference>
<feature type="repeat" description="ARM" evidence="2">
    <location>
        <begin position="174"/>
        <end position="218"/>
    </location>
</feature>
<gene>
    <name evidence="3" type="ORF">CYCCA115_LOCUS258</name>
</gene>
<keyword evidence="1" id="KW-0677">Repeat</keyword>
<dbReference type="PANTHER" id="PTHR22895">
    <property type="entry name" value="ARMADILLO REPEAT-CONTAINING PROTEIN 6"/>
    <property type="match status" value="1"/>
</dbReference>
<dbReference type="InterPro" id="IPR011989">
    <property type="entry name" value="ARM-like"/>
</dbReference>
<dbReference type="Gene3D" id="1.25.10.10">
    <property type="entry name" value="Leucine-rich Repeat Variant"/>
    <property type="match status" value="1"/>
</dbReference>
<evidence type="ECO:0000256" key="1">
    <source>
        <dbReference type="ARBA" id="ARBA00022737"/>
    </source>
</evidence>
<dbReference type="SUPFAM" id="SSF48371">
    <property type="entry name" value="ARM repeat"/>
    <property type="match status" value="1"/>
</dbReference>
<dbReference type="AlphaFoldDB" id="A0AAD2CKG9"/>
<name>A0AAD2CKG9_9STRA</name>
<dbReference type="EMBL" id="CAKOGP040000001">
    <property type="protein sequence ID" value="CAJ1898727.1"/>
    <property type="molecule type" value="Genomic_DNA"/>
</dbReference>
<sequence>MSHSVIIPEHDEDFPSSTRQELSFHGTSRANTSYGQLSHTINHLSSLGIIREREGRCAECGIETHILEETKDHRQIKVPLTIWDEVYRGRCLLCHPLPTWFEQPKEYQQSVRSDARHSGGPKHLDDADDSAELDNILYSMQRYPMDENSQGKWCESLWVYSWDDEASSIIGSLGGISLIISAMARFPDNTFIQLCACGALENLASDSNNRSLIVNVGGAFYVAQAMMRHADDAKLEIYGIRALDAFRYQGTSSLSV</sequence>